<dbReference type="EMBL" id="VZRX01026706">
    <property type="protein sequence ID" value="NWX38576.1"/>
    <property type="molecule type" value="Genomic_DNA"/>
</dbReference>
<dbReference type="Proteomes" id="UP000579558">
    <property type="component" value="Unassembled WGS sequence"/>
</dbReference>
<organism evidence="7 8">
    <name type="scientific">Notiomystis cincta</name>
    <dbReference type="NCBI Taxonomy" id="366454"/>
    <lineage>
        <taxon>Eukaryota</taxon>
        <taxon>Metazoa</taxon>
        <taxon>Chordata</taxon>
        <taxon>Craniata</taxon>
        <taxon>Vertebrata</taxon>
        <taxon>Euteleostomi</taxon>
        <taxon>Archelosauria</taxon>
        <taxon>Archosauria</taxon>
        <taxon>Dinosauria</taxon>
        <taxon>Saurischia</taxon>
        <taxon>Theropoda</taxon>
        <taxon>Coelurosauria</taxon>
        <taxon>Aves</taxon>
        <taxon>Neognathae</taxon>
        <taxon>Neoaves</taxon>
        <taxon>Telluraves</taxon>
        <taxon>Australaves</taxon>
        <taxon>Passeriformes</taxon>
        <taxon>Notiomystidae</taxon>
        <taxon>Notiomystis</taxon>
    </lineage>
</organism>
<dbReference type="InterPro" id="IPR036397">
    <property type="entry name" value="RNaseH_sf"/>
</dbReference>
<keyword evidence="6" id="KW-0695">RNA-directed DNA polymerase</keyword>
<keyword evidence="8" id="KW-1185">Reference proteome</keyword>
<name>A0A7K6VVY5_9PASS</name>
<dbReference type="GO" id="GO:0004519">
    <property type="term" value="F:endonuclease activity"/>
    <property type="evidence" value="ECO:0007669"/>
    <property type="project" value="UniProtKB-KW"/>
</dbReference>
<dbReference type="SUPFAM" id="SSF53098">
    <property type="entry name" value="Ribonuclease H-like"/>
    <property type="match status" value="1"/>
</dbReference>
<dbReference type="PANTHER" id="PTHR41694">
    <property type="entry name" value="ENDOGENOUS RETROVIRUS GROUP K MEMBER POL PROTEIN"/>
    <property type="match status" value="1"/>
</dbReference>
<reference evidence="7 8" key="1">
    <citation type="submission" date="2019-09" db="EMBL/GenBank/DDBJ databases">
        <title>Bird 10,000 Genomes (B10K) Project - Family phase.</title>
        <authorList>
            <person name="Zhang G."/>
        </authorList>
    </citation>
    <scope>NUCLEOTIDE SEQUENCE [LARGE SCALE GENOMIC DNA]</scope>
    <source>
        <strain evidence="7">B10K-DU-029-75</strain>
    </source>
</reference>
<evidence type="ECO:0000256" key="1">
    <source>
        <dbReference type="ARBA" id="ARBA00022679"/>
    </source>
</evidence>
<protein>
    <submittedName>
        <fullName evidence="7">POK10 protein</fullName>
    </submittedName>
</protein>
<evidence type="ECO:0000256" key="3">
    <source>
        <dbReference type="ARBA" id="ARBA00022722"/>
    </source>
</evidence>
<dbReference type="GO" id="GO:0016787">
    <property type="term" value="F:hydrolase activity"/>
    <property type="evidence" value="ECO:0007669"/>
    <property type="project" value="UniProtKB-KW"/>
</dbReference>
<keyword evidence="3" id="KW-0540">Nuclease</keyword>
<evidence type="ECO:0000256" key="6">
    <source>
        <dbReference type="ARBA" id="ARBA00022918"/>
    </source>
</evidence>
<dbReference type="PANTHER" id="PTHR41694:SF3">
    <property type="entry name" value="RNA-DIRECTED DNA POLYMERASE-RELATED"/>
    <property type="match status" value="1"/>
</dbReference>
<gene>
    <name evidence="7" type="primary">Ervk10_1</name>
    <name evidence="7" type="ORF">NOTCIN_R15270</name>
</gene>
<sequence>VISNTGIPHVSTGQAIVERAHRTLKDYLTRQKSDGDIDSVGRLNKVLFTLNFLSVMGDAEIPPVVMYYNQIKMQAVPEIQLMYKNPTTGVWEGP</sequence>
<keyword evidence="1" id="KW-0808">Transferase</keyword>
<keyword evidence="2" id="KW-0548">Nucleotidyltransferase</keyword>
<dbReference type="Gene3D" id="3.30.420.10">
    <property type="entry name" value="Ribonuclease H-like superfamily/Ribonuclease H"/>
    <property type="match status" value="1"/>
</dbReference>
<evidence type="ECO:0000256" key="4">
    <source>
        <dbReference type="ARBA" id="ARBA00022759"/>
    </source>
</evidence>
<evidence type="ECO:0000256" key="5">
    <source>
        <dbReference type="ARBA" id="ARBA00022801"/>
    </source>
</evidence>
<dbReference type="InterPro" id="IPR012337">
    <property type="entry name" value="RNaseH-like_sf"/>
</dbReference>
<keyword evidence="5" id="KW-0378">Hydrolase</keyword>
<accession>A0A7K6VVY5</accession>
<proteinExistence type="predicted"/>
<evidence type="ECO:0000256" key="2">
    <source>
        <dbReference type="ARBA" id="ARBA00022695"/>
    </source>
</evidence>
<feature type="non-terminal residue" evidence="7">
    <location>
        <position position="1"/>
    </location>
</feature>
<evidence type="ECO:0000313" key="7">
    <source>
        <dbReference type="EMBL" id="NWX38576.1"/>
    </source>
</evidence>
<evidence type="ECO:0000313" key="8">
    <source>
        <dbReference type="Proteomes" id="UP000579558"/>
    </source>
</evidence>
<comment type="caution">
    <text evidence="7">The sequence shown here is derived from an EMBL/GenBank/DDBJ whole genome shotgun (WGS) entry which is preliminary data.</text>
</comment>
<feature type="non-terminal residue" evidence="7">
    <location>
        <position position="94"/>
    </location>
</feature>
<keyword evidence="4" id="KW-0255">Endonuclease</keyword>
<dbReference type="GO" id="GO:0035613">
    <property type="term" value="F:RNA stem-loop binding"/>
    <property type="evidence" value="ECO:0007669"/>
    <property type="project" value="TreeGrafter"/>
</dbReference>
<dbReference type="AlphaFoldDB" id="A0A7K6VVY5"/>
<dbReference type="OrthoDB" id="9308938at2759"/>
<dbReference type="GO" id="GO:0003964">
    <property type="term" value="F:RNA-directed DNA polymerase activity"/>
    <property type="evidence" value="ECO:0007669"/>
    <property type="project" value="UniProtKB-KW"/>
</dbReference>